<keyword evidence="5 7" id="KW-0472">Membrane</keyword>
<sequence length="400" mass="43599">MATTLPAEEDEYEIPLRDQRYFGAGIKRKRIQFVPSSSTHDHQQSTSLPTTPTSSSSAADKYLSIVLKNNTTKEDFERPTSAPPTQDESTPRPPSLHAKTDNNASSTITTTIEPTPCPTCHRPIPPGQEVAHQSSLTHQIALTHSHPPSHLDRKRKGLAVLESQGWDPDSRVGLGADGNTGRLYPVQAREKKDRVGLGGTIHVEAAMGKGEKKAEKLDAGRMRERDQEGRKKAEGLRNAFYRSEEVERYLGQTSATIHMLHPYPAFFWLLMLFFLLGTLVTRIGHKAKQTLTTSSTGGAGGEGPRSAVQVLANSGVACLLIAVHTWVLRNAKGPFISSHLPIAPGPSFPNLERVLPIGVLVQYAAVAADTFSSELGILSRTSPFLITAPWRKVARGRMEG</sequence>
<proteinExistence type="inferred from homology"/>
<evidence type="ECO:0000256" key="3">
    <source>
        <dbReference type="ARBA" id="ARBA00022692"/>
    </source>
</evidence>
<dbReference type="Proteomes" id="UP000194280">
    <property type="component" value="Unassembled WGS sequence"/>
</dbReference>
<dbReference type="GO" id="GO:0003676">
    <property type="term" value="F:nucleic acid binding"/>
    <property type="evidence" value="ECO:0007669"/>
    <property type="project" value="InterPro"/>
</dbReference>
<keyword evidence="4 7" id="KW-1133">Transmembrane helix</keyword>
<dbReference type="InParanoid" id="A0A1Z5SYB8"/>
<comment type="caution">
    <text evidence="9">The sequence shown here is derived from an EMBL/GenBank/DDBJ whole genome shotgun (WGS) entry which is preliminary data.</text>
</comment>
<feature type="region of interest" description="Disordered" evidence="6">
    <location>
        <begin position="33"/>
        <end position="137"/>
    </location>
</feature>
<keyword evidence="3 7" id="KW-0812">Transmembrane</keyword>
<feature type="compositionally biased region" description="Low complexity" evidence="6">
    <location>
        <begin position="44"/>
        <end position="57"/>
    </location>
</feature>
<dbReference type="PANTHER" id="PTHR13353:SF5">
    <property type="entry name" value="TRANSMEMBRANE PROTEIN 19"/>
    <property type="match status" value="1"/>
</dbReference>
<dbReference type="PROSITE" id="PS50174">
    <property type="entry name" value="G_PATCH"/>
    <property type="match status" value="1"/>
</dbReference>
<protein>
    <recommendedName>
        <fullName evidence="8">G-patch domain-containing protein</fullName>
    </recommendedName>
</protein>
<evidence type="ECO:0000256" key="6">
    <source>
        <dbReference type="SAM" id="MobiDB-lite"/>
    </source>
</evidence>
<evidence type="ECO:0000259" key="8">
    <source>
        <dbReference type="PROSITE" id="PS50174"/>
    </source>
</evidence>
<dbReference type="InterPro" id="IPR000467">
    <property type="entry name" value="G_patch_dom"/>
</dbReference>
<dbReference type="EMBL" id="MUNK01000190">
    <property type="protein sequence ID" value="OTA26208.1"/>
    <property type="molecule type" value="Genomic_DNA"/>
</dbReference>
<comment type="similarity">
    <text evidence="2">Belongs to the TMEM19 family.</text>
</comment>
<dbReference type="STRING" id="1157616.A0A1Z5SYB8"/>
<name>A0A1Z5SYB8_HORWE</name>
<dbReference type="OrthoDB" id="20282at2759"/>
<organism evidence="9 10">
    <name type="scientific">Hortaea werneckii EXF-2000</name>
    <dbReference type="NCBI Taxonomy" id="1157616"/>
    <lineage>
        <taxon>Eukaryota</taxon>
        <taxon>Fungi</taxon>
        <taxon>Dikarya</taxon>
        <taxon>Ascomycota</taxon>
        <taxon>Pezizomycotina</taxon>
        <taxon>Dothideomycetes</taxon>
        <taxon>Dothideomycetidae</taxon>
        <taxon>Mycosphaerellales</taxon>
        <taxon>Teratosphaeriaceae</taxon>
        <taxon>Hortaea</taxon>
    </lineage>
</organism>
<evidence type="ECO:0000256" key="4">
    <source>
        <dbReference type="ARBA" id="ARBA00022989"/>
    </source>
</evidence>
<evidence type="ECO:0000256" key="5">
    <source>
        <dbReference type="ARBA" id="ARBA00023136"/>
    </source>
</evidence>
<dbReference type="AlphaFoldDB" id="A0A1Z5SYB8"/>
<keyword evidence="10" id="KW-1185">Reference proteome</keyword>
<comment type="subcellular location">
    <subcellularLocation>
        <location evidence="1">Membrane</location>
        <topology evidence="1">Multi-pass membrane protein</topology>
    </subcellularLocation>
</comment>
<feature type="region of interest" description="Disordered" evidence="6">
    <location>
        <begin position="210"/>
        <end position="231"/>
    </location>
</feature>
<dbReference type="VEuPathDB" id="FungiDB:BTJ68_11589"/>
<dbReference type="InterPro" id="IPR002794">
    <property type="entry name" value="DUF92_TMEM19"/>
</dbReference>
<evidence type="ECO:0000313" key="9">
    <source>
        <dbReference type="EMBL" id="OTA26208.1"/>
    </source>
</evidence>
<feature type="compositionally biased region" description="Low complexity" evidence="6">
    <location>
        <begin position="107"/>
        <end position="120"/>
    </location>
</feature>
<evidence type="ECO:0000256" key="7">
    <source>
        <dbReference type="SAM" id="Phobius"/>
    </source>
</evidence>
<evidence type="ECO:0000313" key="10">
    <source>
        <dbReference type="Proteomes" id="UP000194280"/>
    </source>
</evidence>
<dbReference type="GO" id="GO:0016020">
    <property type="term" value="C:membrane"/>
    <property type="evidence" value="ECO:0007669"/>
    <property type="project" value="UniProtKB-SubCell"/>
</dbReference>
<accession>A0A1Z5SYB8</accession>
<gene>
    <name evidence="9" type="ORF">BTJ68_11589</name>
</gene>
<evidence type="ECO:0000256" key="2">
    <source>
        <dbReference type="ARBA" id="ARBA00009012"/>
    </source>
</evidence>
<dbReference type="PANTHER" id="PTHR13353">
    <property type="entry name" value="TRANSMEMBRANE PROTEIN 19"/>
    <property type="match status" value="1"/>
</dbReference>
<reference evidence="9 10" key="1">
    <citation type="submission" date="2017-01" db="EMBL/GenBank/DDBJ databases">
        <title>The recent genome duplication of the halophilic yeast Hortaea werneckii: insights from long-read sequencing.</title>
        <authorList>
            <person name="Sinha S."/>
            <person name="Flibotte S."/>
            <person name="Neira M."/>
            <person name="Lenassi M."/>
            <person name="Gostincar C."/>
            <person name="Stajich J.E."/>
            <person name="Nislow C.E."/>
        </authorList>
    </citation>
    <scope>NUCLEOTIDE SEQUENCE [LARGE SCALE GENOMIC DNA]</scope>
    <source>
        <strain evidence="9 10">EXF-2000</strain>
    </source>
</reference>
<dbReference type="Pfam" id="PF01585">
    <property type="entry name" value="G-patch"/>
    <property type="match status" value="1"/>
</dbReference>
<dbReference type="Pfam" id="PF01940">
    <property type="entry name" value="DUF92"/>
    <property type="match status" value="1"/>
</dbReference>
<feature type="transmembrane region" description="Helical" evidence="7">
    <location>
        <begin position="265"/>
        <end position="284"/>
    </location>
</feature>
<feature type="domain" description="G-patch" evidence="8">
    <location>
        <begin position="153"/>
        <end position="202"/>
    </location>
</feature>
<evidence type="ECO:0000256" key="1">
    <source>
        <dbReference type="ARBA" id="ARBA00004141"/>
    </source>
</evidence>